<comment type="caution">
    <text evidence="1">The sequence shown here is derived from an EMBL/GenBank/DDBJ whole genome shotgun (WGS) entry which is preliminary data.</text>
</comment>
<evidence type="ECO:0000313" key="2">
    <source>
        <dbReference type="Proteomes" id="UP001156694"/>
    </source>
</evidence>
<organism evidence="1 2">
    <name type="scientific">Amylibacter marinus</name>
    <dbReference type="NCBI Taxonomy" id="1475483"/>
    <lineage>
        <taxon>Bacteria</taxon>
        <taxon>Pseudomonadati</taxon>
        <taxon>Pseudomonadota</taxon>
        <taxon>Alphaproteobacteria</taxon>
        <taxon>Rhodobacterales</taxon>
        <taxon>Paracoccaceae</taxon>
        <taxon>Amylibacter</taxon>
    </lineage>
</organism>
<keyword evidence="2" id="KW-1185">Reference proteome</keyword>
<name>A0ABQ5VW01_9RHOB</name>
<reference evidence="2" key="1">
    <citation type="journal article" date="2019" name="Int. J. Syst. Evol. Microbiol.">
        <title>The Global Catalogue of Microorganisms (GCM) 10K type strain sequencing project: providing services to taxonomists for standard genome sequencing and annotation.</title>
        <authorList>
            <consortium name="The Broad Institute Genomics Platform"/>
            <consortium name="The Broad Institute Genome Sequencing Center for Infectious Disease"/>
            <person name="Wu L."/>
            <person name="Ma J."/>
        </authorList>
    </citation>
    <scope>NUCLEOTIDE SEQUENCE [LARGE SCALE GENOMIC DNA]</scope>
    <source>
        <strain evidence="2">NBRC 110140</strain>
    </source>
</reference>
<proteinExistence type="predicted"/>
<protein>
    <submittedName>
        <fullName evidence="1">Uncharacterized protein</fullName>
    </submittedName>
</protein>
<gene>
    <name evidence="1" type="ORF">GCM10007939_18900</name>
</gene>
<evidence type="ECO:0000313" key="1">
    <source>
        <dbReference type="EMBL" id="GLQ35607.1"/>
    </source>
</evidence>
<sequence length="79" mass="9397">MRRAVFIRKDAHQVWKTVEKIPKHLNDPKITAASDLCMLELYNELYDRLVENLREVIIEISTIGRIVYEFKLLLLVQSR</sequence>
<dbReference type="Proteomes" id="UP001156694">
    <property type="component" value="Unassembled WGS sequence"/>
</dbReference>
<dbReference type="EMBL" id="BSNN01000004">
    <property type="protein sequence ID" value="GLQ35607.1"/>
    <property type="molecule type" value="Genomic_DNA"/>
</dbReference>
<accession>A0ABQ5VW01</accession>